<protein>
    <recommendedName>
        <fullName evidence="3">ATP-dependent DNA ligase</fullName>
    </recommendedName>
</protein>
<evidence type="ECO:0008006" key="3">
    <source>
        <dbReference type="Google" id="ProtNLM"/>
    </source>
</evidence>
<keyword evidence="2" id="KW-1185">Reference proteome</keyword>
<accession>A0ABU4YLZ2</accession>
<organism evidence="1 2">
    <name type="scientific">Mesorhizobium humile</name>
    <dbReference type="NCBI Taxonomy" id="3072313"/>
    <lineage>
        <taxon>Bacteria</taxon>
        <taxon>Pseudomonadati</taxon>
        <taxon>Pseudomonadota</taxon>
        <taxon>Alphaproteobacteria</taxon>
        <taxon>Hyphomicrobiales</taxon>
        <taxon>Phyllobacteriaceae</taxon>
        <taxon>Mesorhizobium</taxon>
    </lineage>
</organism>
<reference evidence="1 2" key="1">
    <citation type="submission" date="2023-08" db="EMBL/GenBank/DDBJ databases">
        <title>Implementing the SeqCode for naming new Mesorhizobium species isolated from Vachellia karroo root nodules.</title>
        <authorList>
            <person name="Van Lill M."/>
        </authorList>
    </citation>
    <scope>NUCLEOTIDE SEQUENCE [LARGE SCALE GENOMIC DNA]</scope>
    <source>
        <strain evidence="1 2">VK2B</strain>
    </source>
</reference>
<dbReference type="Proteomes" id="UP001280156">
    <property type="component" value="Unassembled WGS sequence"/>
</dbReference>
<dbReference type="RefSeq" id="WP_320293589.1">
    <property type="nucleotide sequence ID" value="NZ_JAVIIU010000001.1"/>
</dbReference>
<proteinExistence type="predicted"/>
<dbReference type="EMBL" id="JAVIIV010000016">
    <property type="protein sequence ID" value="MDX8488008.1"/>
    <property type="molecule type" value="Genomic_DNA"/>
</dbReference>
<comment type="caution">
    <text evidence="1">The sequence shown here is derived from an EMBL/GenBank/DDBJ whole genome shotgun (WGS) entry which is preliminary data.</text>
</comment>
<name>A0ABU4YLZ2_9HYPH</name>
<evidence type="ECO:0000313" key="2">
    <source>
        <dbReference type="Proteomes" id="UP001280156"/>
    </source>
</evidence>
<evidence type="ECO:0000313" key="1">
    <source>
        <dbReference type="EMBL" id="MDX8488008.1"/>
    </source>
</evidence>
<gene>
    <name evidence="1" type="ORF">RFM52_22785</name>
</gene>
<sequence length="106" mass="12147">MNWRKIKCYVEKEMDILGVQRGAGEPAMVLMADKGHYMGGAFVTFKADKRQALWNRIHRQGGAPPPRGLKKQKAEWLKPGLVGRVNILKGEEMLRHASLKDFWEDE</sequence>